<dbReference type="PANTHER" id="PTHR35091:SF2">
    <property type="entry name" value="FLAGELLAR PROTEIN FLIL"/>
    <property type="match status" value="1"/>
</dbReference>
<evidence type="ECO:0000256" key="4">
    <source>
        <dbReference type="ARBA" id="ARBA00022692"/>
    </source>
</evidence>
<keyword evidence="5" id="KW-0283">Flagellar rotation</keyword>
<reference evidence="8" key="1">
    <citation type="submission" date="2018-06" db="EMBL/GenBank/DDBJ databases">
        <authorList>
            <person name="Zhirakovskaya E."/>
        </authorList>
    </citation>
    <scope>NUCLEOTIDE SEQUENCE</scope>
</reference>
<protein>
    <recommendedName>
        <fullName evidence="9">Flagellar protein FliL</fullName>
    </recommendedName>
</protein>
<dbReference type="GO" id="GO:0009425">
    <property type="term" value="C:bacterial-type flagellum basal body"/>
    <property type="evidence" value="ECO:0007669"/>
    <property type="project" value="InterPro"/>
</dbReference>
<name>A0A3B1BR82_9ZZZZ</name>
<evidence type="ECO:0000256" key="5">
    <source>
        <dbReference type="ARBA" id="ARBA00022779"/>
    </source>
</evidence>
<dbReference type="EMBL" id="UOFY01000030">
    <property type="protein sequence ID" value="VAX08825.1"/>
    <property type="molecule type" value="Genomic_DNA"/>
</dbReference>
<dbReference type="GO" id="GO:0071978">
    <property type="term" value="P:bacterial-type flagellum-dependent swarming motility"/>
    <property type="evidence" value="ECO:0007669"/>
    <property type="project" value="TreeGrafter"/>
</dbReference>
<keyword evidence="7" id="KW-0472">Membrane</keyword>
<dbReference type="PANTHER" id="PTHR35091">
    <property type="entry name" value="FLAGELLAR PROTEIN FLIL"/>
    <property type="match status" value="1"/>
</dbReference>
<keyword evidence="2" id="KW-1003">Cell membrane</keyword>
<evidence type="ECO:0000313" key="8">
    <source>
        <dbReference type="EMBL" id="VAX08825.1"/>
    </source>
</evidence>
<dbReference type="InterPro" id="IPR005503">
    <property type="entry name" value="FliL"/>
</dbReference>
<evidence type="ECO:0000256" key="1">
    <source>
        <dbReference type="ARBA" id="ARBA00004162"/>
    </source>
</evidence>
<dbReference type="Pfam" id="PF03748">
    <property type="entry name" value="FliL"/>
    <property type="match status" value="1"/>
</dbReference>
<dbReference type="GO" id="GO:0006935">
    <property type="term" value="P:chemotaxis"/>
    <property type="evidence" value="ECO:0007669"/>
    <property type="project" value="UniProtKB-KW"/>
</dbReference>
<keyword evidence="3" id="KW-0145">Chemotaxis</keyword>
<evidence type="ECO:0000256" key="2">
    <source>
        <dbReference type="ARBA" id="ARBA00022475"/>
    </source>
</evidence>
<comment type="subcellular location">
    <subcellularLocation>
        <location evidence="1">Cell membrane</location>
        <topology evidence="1">Single-pass membrane protein</topology>
    </subcellularLocation>
</comment>
<evidence type="ECO:0008006" key="9">
    <source>
        <dbReference type="Google" id="ProtNLM"/>
    </source>
</evidence>
<gene>
    <name evidence="8" type="ORF">MNBD_GAMMA25-690</name>
</gene>
<evidence type="ECO:0000256" key="6">
    <source>
        <dbReference type="ARBA" id="ARBA00022989"/>
    </source>
</evidence>
<proteinExistence type="predicted"/>
<keyword evidence="6" id="KW-1133">Transmembrane helix</keyword>
<keyword evidence="4" id="KW-0812">Transmembrane</keyword>
<dbReference type="GO" id="GO:0005886">
    <property type="term" value="C:plasma membrane"/>
    <property type="evidence" value="ECO:0007669"/>
    <property type="project" value="UniProtKB-SubCell"/>
</dbReference>
<dbReference type="AlphaFoldDB" id="A0A3B1BR82"/>
<sequence>MSLIRLSLIMIGFVIYASSQASAGGGGGTSLYVSLDPAFVVNVNDGTRVRHMQISLQVKLKQADFAAYIAEHDPAIRHAMVMLFSGQETSRLKTAAGKQELMNEALLAIQQVLEENIGNTAIDAVYFTDLIVQ</sequence>
<organism evidence="8">
    <name type="scientific">hydrothermal vent metagenome</name>
    <dbReference type="NCBI Taxonomy" id="652676"/>
    <lineage>
        <taxon>unclassified sequences</taxon>
        <taxon>metagenomes</taxon>
        <taxon>ecological metagenomes</taxon>
    </lineage>
</organism>
<evidence type="ECO:0000256" key="7">
    <source>
        <dbReference type="ARBA" id="ARBA00023136"/>
    </source>
</evidence>
<accession>A0A3B1BR82</accession>
<evidence type="ECO:0000256" key="3">
    <source>
        <dbReference type="ARBA" id="ARBA00022500"/>
    </source>
</evidence>